<dbReference type="Proteomes" id="UP001152562">
    <property type="component" value="Unassembled WGS sequence"/>
</dbReference>
<feature type="region of interest" description="Disordered" evidence="1">
    <location>
        <begin position="1"/>
        <end position="32"/>
    </location>
</feature>
<accession>A0A9P0X663</accession>
<sequence length="107" mass="11960">MANFIARDSGHRDSRQSEQNRPGNTSCRANPDDEIIPSSRLSRVLGVWDCNFIKIYIVIVPTSLQNKDKVKRDELLQSCFKGSAEPALSVIYSSASRPSYKGWATRG</sequence>
<keyword evidence="3" id="KW-1185">Reference proteome</keyword>
<evidence type="ECO:0000256" key="1">
    <source>
        <dbReference type="SAM" id="MobiDB-lite"/>
    </source>
</evidence>
<proteinExistence type="predicted"/>
<reference evidence="2" key="1">
    <citation type="submission" date="2022-05" db="EMBL/GenBank/DDBJ databases">
        <authorList>
            <person name="Okamura Y."/>
        </authorList>
    </citation>
    <scope>NUCLEOTIDE SEQUENCE</scope>
</reference>
<dbReference type="EMBL" id="CALOZG010000003">
    <property type="protein sequence ID" value="CAH3996845.1"/>
    <property type="molecule type" value="Genomic_DNA"/>
</dbReference>
<comment type="caution">
    <text evidence="2">The sequence shown here is derived from an EMBL/GenBank/DDBJ whole genome shotgun (WGS) entry which is preliminary data.</text>
</comment>
<organism evidence="2 3">
    <name type="scientific">Pieris brassicae</name>
    <name type="common">White butterfly</name>
    <name type="synonym">Large white butterfly</name>
    <dbReference type="NCBI Taxonomy" id="7116"/>
    <lineage>
        <taxon>Eukaryota</taxon>
        <taxon>Metazoa</taxon>
        <taxon>Ecdysozoa</taxon>
        <taxon>Arthropoda</taxon>
        <taxon>Hexapoda</taxon>
        <taxon>Insecta</taxon>
        <taxon>Pterygota</taxon>
        <taxon>Neoptera</taxon>
        <taxon>Endopterygota</taxon>
        <taxon>Lepidoptera</taxon>
        <taxon>Glossata</taxon>
        <taxon>Ditrysia</taxon>
        <taxon>Papilionoidea</taxon>
        <taxon>Pieridae</taxon>
        <taxon>Pierinae</taxon>
        <taxon>Pieris</taxon>
    </lineage>
</organism>
<dbReference type="AlphaFoldDB" id="A0A9P0X663"/>
<evidence type="ECO:0000313" key="3">
    <source>
        <dbReference type="Proteomes" id="UP001152562"/>
    </source>
</evidence>
<feature type="compositionally biased region" description="Polar residues" evidence="1">
    <location>
        <begin position="19"/>
        <end position="28"/>
    </location>
</feature>
<protein>
    <submittedName>
        <fullName evidence="2">Uncharacterized protein</fullName>
    </submittedName>
</protein>
<feature type="compositionally biased region" description="Basic and acidic residues" evidence="1">
    <location>
        <begin position="8"/>
        <end position="18"/>
    </location>
</feature>
<gene>
    <name evidence="2" type="ORF">PIBRA_LOCUS2400</name>
</gene>
<evidence type="ECO:0000313" key="2">
    <source>
        <dbReference type="EMBL" id="CAH3996845.1"/>
    </source>
</evidence>
<name>A0A9P0X663_PIEBR</name>